<dbReference type="RefSeq" id="WP_007861154.1">
    <property type="nucleotide sequence ID" value="NZ_WQPS01000020.1"/>
</dbReference>
<accession>A0AA41K7F5</accession>
<protein>
    <submittedName>
        <fullName evidence="1">Uncharacterized protein</fullName>
    </submittedName>
</protein>
<dbReference type="EMBL" id="WQPS01000020">
    <property type="protein sequence ID" value="MBT9811164.1"/>
    <property type="molecule type" value="Genomic_DNA"/>
</dbReference>
<dbReference type="Proteomes" id="UP000708338">
    <property type="component" value="Unassembled WGS sequence"/>
</dbReference>
<proteinExistence type="predicted"/>
<evidence type="ECO:0000313" key="2">
    <source>
        <dbReference type="Proteomes" id="UP000708338"/>
    </source>
</evidence>
<dbReference type="AlphaFoldDB" id="A0AA41K7F5"/>
<name>A0AA41K7F5_9FIRM</name>
<sequence>MAAKSIDKNGVVYLWGKVKTYVNNNRFDTTYLQINASTGHLQAHQDANLKFTLGSDGHLKSEVT</sequence>
<gene>
    <name evidence="1" type="ORF">GPL26_16175</name>
</gene>
<evidence type="ECO:0000313" key="1">
    <source>
        <dbReference type="EMBL" id="MBT9811164.1"/>
    </source>
</evidence>
<reference evidence="1" key="1">
    <citation type="journal article" date="2021" name="Gut Microbes">
        <title>A synthetic consortium of 100 gut commensals modulates the composition and function in a colon model of the microbiome of elderly subjects.</title>
        <authorList>
            <person name="Perez M."/>
            <person name="Ntemiri A."/>
            <person name="Tan H."/>
            <person name="Harris H.M.B."/>
            <person name="Roager H.M."/>
            <person name="Ribiere C."/>
            <person name="O'Toole P.W."/>
        </authorList>
    </citation>
    <scope>NUCLEOTIDE SEQUENCE</scope>
    <source>
        <strain evidence="1">MCC335</strain>
    </source>
</reference>
<comment type="caution">
    <text evidence="1">The sequence shown here is derived from an EMBL/GenBank/DDBJ whole genome shotgun (WGS) entry which is preliminary data.</text>
</comment>
<organism evidence="1 2">
    <name type="scientific">Enterocloster citroniae</name>
    <dbReference type="NCBI Taxonomy" id="358743"/>
    <lineage>
        <taxon>Bacteria</taxon>
        <taxon>Bacillati</taxon>
        <taxon>Bacillota</taxon>
        <taxon>Clostridia</taxon>
        <taxon>Lachnospirales</taxon>
        <taxon>Lachnospiraceae</taxon>
        <taxon>Enterocloster</taxon>
    </lineage>
</organism>